<name>A0AA40ERN7_9PEZI</name>
<feature type="region of interest" description="Disordered" evidence="1">
    <location>
        <begin position="1"/>
        <end position="70"/>
    </location>
</feature>
<feature type="region of interest" description="Disordered" evidence="1">
    <location>
        <begin position="276"/>
        <end position="324"/>
    </location>
</feature>
<organism evidence="2 3">
    <name type="scientific">Schizothecium vesticola</name>
    <dbReference type="NCBI Taxonomy" id="314040"/>
    <lineage>
        <taxon>Eukaryota</taxon>
        <taxon>Fungi</taxon>
        <taxon>Dikarya</taxon>
        <taxon>Ascomycota</taxon>
        <taxon>Pezizomycotina</taxon>
        <taxon>Sordariomycetes</taxon>
        <taxon>Sordariomycetidae</taxon>
        <taxon>Sordariales</taxon>
        <taxon>Schizotheciaceae</taxon>
        <taxon>Schizothecium</taxon>
    </lineage>
</organism>
<evidence type="ECO:0000313" key="2">
    <source>
        <dbReference type="EMBL" id="KAK0744244.1"/>
    </source>
</evidence>
<gene>
    <name evidence="2" type="ORF">B0T18DRAFT_329653</name>
</gene>
<dbReference type="EMBL" id="JAUKUD010000005">
    <property type="protein sequence ID" value="KAK0744244.1"/>
    <property type="molecule type" value="Genomic_DNA"/>
</dbReference>
<evidence type="ECO:0008006" key="4">
    <source>
        <dbReference type="Google" id="ProtNLM"/>
    </source>
</evidence>
<comment type="caution">
    <text evidence="2">The sequence shown here is derived from an EMBL/GenBank/DDBJ whole genome shotgun (WGS) entry which is preliminary data.</text>
</comment>
<dbReference type="PANTHER" id="PTHR38166:SF1">
    <property type="entry name" value="C2H2-TYPE DOMAIN-CONTAINING PROTEIN"/>
    <property type="match status" value="1"/>
</dbReference>
<evidence type="ECO:0000256" key="1">
    <source>
        <dbReference type="SAM" id="MobiDB-lite"/>
    </source>
</evidence>
<evidence type="ECO:0000313" key="3">
    <source>
        <dbReference type="Proteomes" id="UP001172155"/>
    </source>
</evidence>
<proteinExistence type="predicted"/>
<protein>
    <recommendedName>
        <fullName evidence="4">C2H2-type domain-containing protein</fullName>
    </recommendedName>
</protein>
<feature type="compositionally biased region" description="Gly residues" evidence="1">
    <location>
        <begin position="396"/>
        <end position="407"/>
    </location>
</feature>
<accession>A0AA40ERN7</accession>
<feature type="compositionally biased region" description="Polar residues" evidence="1">
    <location>
        <begin position="311"/>
        <end position="320"/>
    </location>
</feature>
<feature type="region of interest" description="Disordered" evidence="1">
    <location>
        <begin position="374"/>
        <end position="407"/>
    </location>
</feature>
<keyword evidence="3" id="KW-1185">Reference proteome</keyword>
<dbReference type="AlphaFoldDB" id="A0AA40ERN7"/>
<sequence length="407" mass="45950">MHRNVALQEFTPPDHASTSPPSDLADADDGEQQDGRRRRSRVSHLGVDDVIASDHDGRRKKARKSDNANVISGGQRKFACPYFKRNKKKYSKWTSCPGPGWDEVHRVKTHLYRRHALPIQCVRCWEVFKTDELLNSHLQQDPPCETRKNQALVEGFTKDQEKRLRSRKKAQADTTDEDKWREIYMILFPYDDVQSIPSPFYEASDYEGEAGGPSGSGELEDYATFVQREMPTLVRRELETLFEKEFQDVEEPLRRRVAEIVVKLQPRLLNLYKQTQTPLSEYGPPSNEPSGGGTGSEPGLTPTMSHRTPESDSTPGTNAEGSVPLGFDVEDIFDFDGILGVDQTQQLQQFDVYGNPVFNWDDDFDKLINPSFFMPPPQPQGPDGGVPLPTYPVGGSSSGGMPGYRYY</sequence>
<dbReference type="Proteomes" id="UP001172155">
    <property type="component" value="Unassembled WGS sequence"/>
</dbReference>
<reference evidence="2" key="1">
    <citation type="submission" date="2023-06" db="EMBL/GenBank/DDBJ databases">
        <title>Genome-scale phylogeny and comparative genomics of the fungal order Sordariales.</title>
        <authorList>
            <consortium name="Lawrence Berkeley National Laboratory"/>
            <person name="Hensen N."/>
            <person name="Bonometti L."/>
            <person name="Westerberg I."/>
            <person name="Brannstrom I.O."/>
            <person name="Guillou S."/>
            <person name="Cros-Aarteil S."/>
            <person name="Calhoun S."/>
            <person name="Haridas S."/>
            <person name="Kuo A."/>
            <person name="Mondo S."/>
            <person name="Pangilinan J."/>
            <person name="Riley R."/>
            <person name="LaButti K."/>
            <person name="Andreopoulos B."/>
            <person name="Lipzen A."/>
            <person name="Chen C."/>
            <person name="Yanf M."/>
            <person name="Daum C."/>
            <person name="Ng V."/>
            <person name="Clum A."/>
            <person name="Steindorff A."/>
            <person name="Ohm R."/>
            <person name="Martin F."/>
            <person name="Silar P."/>
            <person name="Natvig D."/>
            <person name="Lalanne C."/>
            <person name="Gautier V."/>
            <person name="Ament-velasquez S.L."/>
            <person name="Kruys A."/>
            <person name="Hutchinson M.I."/>
            <person name="Powell A.J."/>
            <person name="Barry K."/>
            <person name="Miller A.N."/>
            <person name="Grigoriev I.V."/>
            <person name="Debuchy R."/>
            <person name="Gladieux P."/>
            <person name="Thoren M.H."/>
            <person name="Johannesson H."/>
        </authorList>
    </citation>
    <scope>NUCLEOTIDE SEQUENCE</scope>
    <source>
        <strain evidence="2">SMH3187-1</strain>
    </source>
</reference>
<feature type="compositionally biased region" description="Low complexity" evidence="1">
    <location>
        <begin position="280"/>
        <end position="289"/>
    </location>
</feature>
<dbReference type="PANTHER" id="PTHR38166">
    <property type="entry name" value="C2H2-TYPE DOMAIN-CONTAINING PROTEIN-RELATED"/>
    <property type="match status" value="1"/>
</dbReference>